<dbReference type="Proteomes" id="UP001149090">
    <property type="component" value="Unassembled WGS sequence"/>
</dbReference>
<dbReference type="Pfam" id="PF04784">
    <property type="entry name" value="DUF547"/>
    <property type="match status" value="1"/>
</dbReference>
<protein>
    <submittedName>
        <fullName evidence="3">Electron carrier/ protein disulfide oxidoreductase</fullName>
    </submittedName>
</protein>
<evidence type="ECO:0000313" key="3">
    <source>
        <dbReference type="EMBL" id="KAJ5074552.1"/>
    </source>
</evidence>
<dbReference type="InterPro" id="IPR006869">
    <property type="entry name" value="DUF547"/>
</dbReference>
<dbReference type="InterPro" id="IPR036305">
    <property type="entry name" value="RGS_sf"/>
</dbReference>
<feature type="compositionally biased region" description="Polar residues" evidence="1">
    <location>
        <begin position="95"/>
        <end position="113"/>
    </location>
</feature>
<feature type="compositionally biased region" description="Basic residues" evidence="1">
    <location>
        <begin position="67"/>
        <end position="79"/>
    </location>
</feature>
<comment type="caution">
    <text evidence="3">The sequence shown here is derived from an EMBL/GenBank/DDBJ whole genome shotgun (WGS) entry which is preliminary data.</text>
</comment>
<dbReference type="EMBL" id="JAPDFW010000070">
    <property type="protein sequence ID" value="KAJ5074552.1"/>
    <property type="molecule type" value="Genomic_DNA"/>
</dbReference>
<evidence type="ECO:0000256" key="1">
    <source>
        <dbReference type="SAM" id="MobiDB-lite"/>
    </source>
</evidence>
<dbReference type="Gene3D" id="1.10.167.10">
    <property type="entry name" value="Regulator of G-protein Signalling 4, domain 2"/>
    <property type="match status" value="1"/>
</dbReference>
<evidence type="ECO:0000313" key="4">
    <source>
        <dbReference type="Proteomes" id="UP001149090"/>
    </source>
</evidence>
<dbReference type="SMART" id="SM00315">
    <property type="entry name" value="RGS"/>
    <property type="match status" value="1"/>
</dbReference>
<feature type="compositionally biased region" description="Acidic residues" evidence="1">
    <location>
        <begin position="51"/>
        <end position="62"/>
    </location>
</feature>
<dbReference type="OrthoDB" id="418495at2759"/>
<proteinExistence type="predicted"/>
<dbReference type="InterPro" id="IPR044926">
    <property type="entry name" value="RGS_subdomain_2"/>
</dbReference>
<organism evidence="3 4">
    <name type="scientific">Anaeramoeba ignava</name>
    <name type="common">Anaerobic marine amoeba</name>
    <dbReference type="NCBI Taxonomy" id="1746090"/>
    <lineage>
        <taxon>Eukaryota</taxon>
        <taxon>Metamonada</taxon>
        <taxon>Anaeramoebidae</taxon>
        <taxon>Anaeramoeba</taxon>
    </lineage>
</organism>
<dbReference type="PANTHER" id="PTHR46361">
    <property type="entry name" value="ELECTRON CARRIER/ PROTEIN DISULFIDE OXIDOREDUCTASE"/>
    <property type="match status" value="1"/>
</dbReference>
<dbReference type="PROSITE" id="PS50132">
    <property type="entry name" value="RGS"/>
    <property type="match status" value="1"/>
</dbReference>
<gene>
    <name evidence="3" type="ORF">M0811_01183</name>
</gene>
<feature type="domain" description="RGS" evidence="2">
    <location>
        <begin position="138"/>
        <end position="249"/>
    </location>
</feature>
<accession>A0A9Q0LKG0</accession>
<dbReference type="AlphaFoldDB" id="A0A9Q0LKG0"/>
<evidence type="ECO:0000259" key="2">
    <source>
        <dbReference type="PROSITE" id="PS50132"/>
    </source>
</evidence>
<reference evidence="3" key="1">
    <citation type="submission" date="2022-10" db="EMBL/GenBank/DDBJ databases">
        <title>Novel sulphate-reducing endosymbionts in the free-living metamonad Anaeramoeba.</title>
        <authorList>
            <person name="Jerlstrom-Hultqvist J."/>
            <person name="Cepicka I."/>
            <person name="Gallot-Lavallee L."/>
            <person name="Salas-Leiva D."/>
            <person name="Curtis B.A."/>
            <person name="Zahonova K."/>
            <person name="Pipaliya S."/>
            <person name="Dacks J."/>
            <person name="Roger A.J."/>
        </authorList>
    </citation>
    <scope>NUCLEOTIDE SEQUENCE</scope>
    <source>
        <strain evidence="3">BMAN</strain>
    </source>
</reference>
<dbReference type="CDD" id="cd07440">
    <property type="entry name" value="RGS"/>
    <property type="match status" value="1"/>
</dbReference>
<name>A0A9Q0LKG0_ANAIG</name>
<dbReference type="PANTHER" id="PTHR46361:SF3">
    <property type="entry name" value="ELECTRON CARRIER_ PROTEIN DISULFIDE OXIDOREDUCTASE"/>
    <property type="match status" value="1"/>
</dbReference>
<dbReference type="Pfam" id="PF00615">
    <property type="entry name" value="RGS"/>
    <property type="match status" value="1"/>
</dbReference>
<feature type="region of interest" description="Disordered" evidence="1">
    <location>
        <begin position="29"/>
        <end position="129"/>
    </location>
</feature>
<dbReference type="SUPFAM" id="SSF48097">
    <property type="entry name" value="Regulator of G-protein signaling, RGS"/>
    <property type="match status" value="1"/>
</dbReference>
<keyword evidence="4" id="KW-1185">Reference proteome</keyword>
<sequence>MQYKIKLQENHKLKMKYQTLKNSISRSEMLTDGITEDPTEITENTYLTDSDLSDEVDIESESDERKSKKNPLKIIRNQKRVSSPESGAIKKHITNKTNHLLNQKPRTTSFISNRNEKSKNTIPDSEDPNINKIQETISFENILSDPIKLAYFKDFLCEQFSQELVLCLIAIQKFKSISDSSKMLIHSTIIFKKFIRPESLFEINLNIEVRNQIQERILKNDIEITMFDQIENTILEDLKNNYYTPFIRSTHMALYQKHKNNEEEKENTTNQKTQQKEIKAIMVSKRREHSTLNEGYVFKGISREPHVIGEELAELMIDMCAAHFSISTEQIDFDQISQTIIFRRFVIATSELQVISLDNIDYPERLALFINIYNVLFVHSAIVSGVPTDKATKTRFMNESKYNIGGYLFSLSDIKHGILRGNRPKRNWRSGSYFKPKDKRANLQVVPLDPRIHFALTNLTIQSAPLRVYYLDRLNDELENTTKSFLLKNVRVSIKSKKILLPKVFRSSPKDFGQNQKDIFRFLSRYIPDLFQELSPNAFTIKFIGSNLSPMLVFESEYSSI</sequence>
<dbReference type="InterPro" id="IPR016137">
    <property type="entry name" value="RGS"/>
</dbReference>